<dbReference type="Gene3D" id="3.40.50.150">
    <property type="entry name" value="Vaccinia Virus protein VP39"/>
    <property type="match status" value="1"/>
</dbReference>
<dbReference type="InterPro" id="IPR019874">
    <property type="entry name" value="RF_methyltr_PrmC"/>
</dbReference>
<dbReference type="InterPro" id="IPR050320">
    <property type="entry name" value="N5-glutamine_MTase"/>
</dbReference>
<dbReference type="InterPro" id="IPR040758">
    <property type="entry name" value="PrmC_N"/>
</dbReference>
<dbReference type="NCBIfam" id="TIGR03534">
    <property type="entry name" value="RF_mod_PrmC"/>
    <property type="match status" value="1"/>
</dbReference>
<evidence type="ECO:0000256" key="3">
    <source>
        <dbReference type="ARBA" id="ARBA00022691"/>
    </source>
</evidence>
<dbReference type="NCBIfam" id="TIGR00536">
    <property type="entry name" value="hemK_fam"/>
    <property type="match status" value="1"/>
</dbReference>
<comment type="function">
    <text evidence="5">Methylates the class 1 translation termination release factors RF1/PrfA and RF2/PrfB on the glutamine residue of the universally conserved GGQ motif.</text>
</comment>
<sequence length="290" mass="32652">MSYKIYEVLHWASSFLEEHGKEARVAELLLLHHLQMTRAQLFACLREEINEKAYQGLIEDLHKHVKEHTPVQYLIGAEEFYGRSFLVNREVLIPRPETEELVEGVLKRIQRFFPNQTAVDVVDVGTGSGAIAVTLALENHTLRMSAIDISQKSLLVAQENARRLGAEVEFWLGDLLQPLIQAKRKVDVVVSNPPYIPELDIALLSPIVKDHEPRKALVGGKDGLDFYRRFMAELPLVLKSRSIVAFEVGAGQGEAVAQLLQRTFPQAAVDVVFDINGKDRNVYAEIEPPL</sequence>
<dbReference type="HAMAP" id="MF_02126">
    <property type="entry name" value="RF_methyltr_PrmC"/>
    <property type="match status" value="1"/>
</dbReference>
<dbReference type="GO" id="GO:0032259">
    <property type="term" value="P:methylation"/>
    <property type="evidence" value="ECO:0007669"/>
    <property type="project" value="UniProtKB-KW"/>
</dbReference>
<dbReference type="EMBL" id="JARTLI010000019">
    <property type="protein sequence ID" value="MED5052341.1"/>
    <property type="molecule type" value="Genomic_DNA"/>
</dbReference>
<dbReference type="GO" id="GO:0102559">
    <property type="term" value="F:peptide chain release factor N(5)-glutamine methyltransferase activity"/>
    <property type="evidence" value="ECO:0007669"/>
    <property type="project" value="UniProtKB-EC"/>
</dbReference>
<keyword evidence="1 5" id="KW-0489">Methyltransferase</keyword>
<dbReference type="AlphaFoldDB" id="A0ABD5IY91"/>
<dbReference type="SUPFAM" id="SSF53335">
    <property type="entry name" value="S-adenosyl-L-methionine-dependent methyltransferases"/>
    <property type="match status" value="1"/>
</dbReference>
<feature type="binding site" evidence="5">
    <location>
        <position position="192"/>
    </location>
    <ligand>
        <name>S-adenosyl-L-methionine</name>
        <dbReference type="ChEBI" id="CHEBI:59789"/>
    </ligand>
</feature>
<comment type="caution">
    <text evidence="5">Lacks conserved residue(s) required for the propagation of feature annotation.</text>
</comment>
<protein>
    <recommendedName>
        <fullName evidence="5">Release factor glutamine methyltransferase</fullName>
        <shortName evidence="5">RF MTase</shortName>
        <ecNumber evidence="5">2.1.1.297</ecNumber>
    </recommendedName>
    <alternativeName>
        <fullName evidence="5">N5-glutamine methyltransferase PrmC</fullName>
    </alternativeName>
    <alternativeName>
        <fullName evidence="5">Protein-(glutamine-N5) MTase PrmC</fullName>
    </alternativeName>
    <alternativeName>
        <fullName evidence="5">Protein-glutamine N-methyltransferase PrmC</fullName>
    </alternativeName>
</protein>
<comment type="catalytic activity">
    <reaction evidence="4 5">
        <text>L-glutaminyl-[peptide chain release factor] + S-adenosyl-L-methionine = N(5)-methyl-L-glutaminyl-[peptide chain release factor] + S-adenosyl-L-homocysteine + H(+)</text>
        <dbReference type="Rhea" id="RHEA:42896"/>
        <dbReference type="Rhea" id="RHEA-COMP:10271"/>
        <dbReference type="Rhea" id="RHEA-COMP:10272"/>
        <dbReference type="ChEBI" id="CHEBI:15378"/>
        <dbReference type="ChEBI" id="CHEBI:30011"/>
        <dbReference type="ChEBI" id="CHEBI:57856"/>
        <dbReference type="ChEBI" id="CHEBI:59789"/>
        <dbReference type="ChEBI" id="CHEBI:61891"/>
        <dbReference type="EC" id="2.1.1.297"/>
    </reaction>
</comment>
<organism evidence="8 9">
    <name type="scientific">Anoxybacteroides rupiense</name>
    <dbReference type="NCBI Taxonomy" id="311460"/>
    <lineage>
        <taxon>Bacteria</taxon>
        <taxon>Bacillati</taxon>
        <taxon>Bacillota</taxon>
        <taxon>Bacilli</taxon>
        <taxon>Bacillales</taxon>
        <taxon>Anoxybacillaceae</taxon>
        <taxon>Anoxybacteroides</taxon>
    </lineage>
</organism>
<dbReference type="Pfam" id="PF05175">
    <property type="entry name" value="MTS"/>
    <property type="match status" value="1"/>
</dbReference>
<feature type="domain" description="Release factor glutamine methyltransferase N-terminal" evidence="7">
    <location>
        <begin position="7"/>
        <end position="76"/>
    </location>
</feature>
<dbReference type="CDD" id="cd02440">
    <property type="entry name" value="AdoMet_MTases"/>
    <property type="match status" value="1"/>
</dbReference>
<dbReference type="InterPro" id="IPR029063">
    <property type="entry name" value="SAM-dependent_MTases_sf"/>
</dbReference>
<feature type="binding site" evidence="5">
    <location>
        <begin position="192"/>
        <end position="195"/>
    </location>
    <ligand>
        <name>substrate</name>
    </ligand>
</feature>
<evidence type="ECO:0000256" key="5">
    <source>
        <dbReference type="HAMAP-Rule" id="MF_02126"/>
    </source>
</evidence>
<proteinExistence type="inferred from homology"/>
<evidence type="ECO:0000256" key="4">
    <source>
        <dbReference type="ARBA" id="ARBA00048391"/>
    </source>
</evidence>
<feature type="binding site" evidence="5">
    <location>
        <begin position="125"/>
        <end position="129"/>
    </location>
    <ligand>
        <name>S-adenosyl-L-methionine</name>
        <dbReference type="ChEBI" id="CHEBI:59789"/>
    </ligand>
</feature>
<dbReference type="RefSeq" id="WP_183186897.1">
    <property type="nucleotide sequence ID" value="NZ_JACIDF010000007.1"/>
</dbReference>
<evidence type="ECO:0000256" key="1">
    <source>
        <dbReference type="ARBA" id="ARBA00022603"/>
    </source>
</evidence>
<evidence type="ECO:0000313" key="8">
    <source>
        <dbReference type="EMBL" id="MED5052341.1"/>
    </source>
</evidence>
<evidence type="ECO:0000259" key="7">
    <source>
        <dbReference type="Pfam" id="PF17827"/>
    </source>
</evidence>
<evidence type="ECO:0000259" key="6">
    <source>
        <dbReference type="Pfam" id="PF05175"/>
    </source>
</evidence>
<accession>A0ABD5IY91</accession>
<dbReference type="Proteomes" id="UP001339962">
    <property type="component" value="Unassembled WGS sequence"/>
</dbReference>
<keyword evidence="2 5" id="KW-0808">Transferase</keyword>
<dbReference type="Pfam" id="PF17827">
    <property type="entry name" value="PrmC_N"/>
    <property type="match status" value="1"/>
</dbReference>
<comment type="similarity">
    <text evidence="5">Belongs to the protein N5-glutamine methyltransferase family. PrmC subfamily.</text>
</comment>
<evidence type="ECO:0000256" key="2">
    <source>
        <dbReference type="ARBA" id="ARBA00022679"/>
    </source>
</evidence>
<feature type="domain" description="Methyltransferase small" evidence="6">
    <location>
        <begin position="113"/>
        <end position="197"/>
    </location>
</feature>
<dbReference type="Gene3D" id="1.10.8.10">
    <property type="entry name" value="DNA helicase RuvA subunit, C-terminal domain"/>
    <property type="match status" value="1"/>
</dbReference>
<dbReference type="PANTHER" id="PTHR18895">
    <property type="entry name" value="HEMK METHYLTRANSFERASE"/>
    <property type="match status" value="1"/>
</dbReference>
<evidence type="ECO:0000313" key="9">
    <source>
        <dbReference type="Proteomes" id="UP001339962"/>
    </source>
</evidence>
<name>A0ABD5IY91_9BACL</name>
<dbReference type="InterPro" id="IPR002052">
    <property type="entry name" value="DNA_methylase_N6_adenine_CS"/>
</dbReference>
<gene>
    <name evidence="5 8" type="primary">prmC</name>
    <name evidence="8" type="ORF">P9850_10790</name>
</gene>
<dbReference type="InterPro" id="IPR004556">
    <property type="entry name" value="HemK-like"/>
</dbReference>
<feature type="binding site" evidence="5">
    <location>
        <position position="148"/>
    </location>
    <ligand>
        <name>S-adenosyl-L-methionine</name>
        <dbReference type="ChEBI" id="CHEBI:59789"/>
    </ligand>
</feature>
<keyword evidence="3 5" id="KW-0949">S-adenosyl-L-methionine</keyword>
<dbReference type="EC" id="2.1.1.297" evidence="5"/>
<comment type="caution">
    <text evidence="8">The sequence shown here is derived from an EMBL/GenBank/DDBJ whole genome shotgun (WGS) entry which is preliminary data.</text>
</comment>
<dbReference type="PANTHER" id="PTHR18895:SF74">
    <property type="entry name" value="MTRF1L RELEASE FACTOR GLUTAMINE METHYLTRANSFERASE"/>
    <property type="match status" value="1"/>
</dbReference>
<dbReference type="PROSITE" id="PS00092">
    <property type="entry name" value="N6_MTASE"/>
    <property type="match status" value="1"/>
</dbReference>
<reference evidence="8 9" key="1">
    <citation type="submission" date="2023-03" db="EMBL/GenBank/DDBJ databases">
        <title>Bacillus Genome Sequencing.</title>
        <authorList>
            <person name="Dunlap C."/>
        </authorList>
    </citation>
    <scope>NUCLEOTIDE SEQUENCE [LARGE SCALE GENOMIC DNA]</scope>
    <source>
        <strain evidence="8 9">NRS-38</strain>
    </source>
</reference>
<dbReference type="InterPro" id="IPR007848">
    <property type="entry name" value="Small_mtfrase_dom"/>
</dbReference>